<dbReference type="Ensembl" id="ENSFHET00000003003.1">
    <property type="protein sequence ID" value="ENSFHEP00000026318.1"/>
    <property type="gene ID" value="ENSFHEG00000009092.1"/>
</dbReference>
<proteinExistence type="predicted"/>
<dbReference type="Proteomes" id="UP000265000">
    <property type="component" value="Unplaced"/>
</dbReference>
<evidence type="ECO:0000313" key="2">
    <source>
        <dbReference type="Proteomes" id="UP000265000"/>
    </source>
</evidence>
<name>A0A3Q2QG31_FUNHE</name>
<organism evidence="1 2">
    <name type="scientific">Fundulus heteroclitus</name>
    <name type="common">Killifish</name>
    <name type="synonym">Mummichog</name>
    <dbReference type="NCBI Taxonomy" id="8078"/>
    <lineage>
        <taxon>Eukaryota</taxon>
        <taxon>Metazoa</taxon>
        <taxon>Chordata</taxon>
        <taxon>Craniata</taxon>
        <taxon>Vertebrata</taxon>
        <taxon>Euteleostomi</taxon>
        <taxon>Actinopterygii</taxon>
        <taxon>Neopterygii</taxon>
        <taxon>Teleostei</taxon>
        <taxon>Neoteleostei</taxon>
        <taxon>Acanthomorphata</taxon>
        <taxon>Ovalentaria</taxon>
        <taxon>Atherinomorphae</taxon>
        <taxon>Cyprinodontiformes</taxon>
        <taxon>Fundulidae</taxon>
        <taxon>Fundulus</taxon>
    </lineage>
</organism>
<keyword evidence="2" id="KW-1185">Reference proteome</keyword>
<reference evidence="1" key="1">
    <citation type="submission" date="2025-08" db="UniProtKB">
        <authorList>
            <consortium name="Ensembl"/>
        </authorList>
    </citation>
    <scope>IDENTIFICATION</scope>
</reference>
<dbReference type="AlphaFoldDB" id="A0A3Q2QG31"/>
<accession>A0A3Q2QG31</accession>
<evidence type="ECO:0000313" key="1">
    <source>
        <dbReference type="Ensembl" id="ENSFHEP00000026318.1"/>
    </source>
</evidence>
<protein>
    <submittedName>
        <fullName evidence="1">Uncharacterized protein</fullName>
    </submittedName>
</protein>
<reference evidence="1" key="2">
    <citation type="submission" date="2025-09" db="UniProtKB">
        <authorList>
            <consortium name="Ensembl"/>
        </authorList>
    </citation>
    <scope>IDENTIFICATION</scope>
</reference>
<sequence length="64" mass="7091">ELLYCLCSDSVRNLTPPVKHGGESVMVKGCFATAIRAQLPINSTVYISVRKFLSIELNIKYVCT</sequence>